<dbReference type="InterPro" id="IPR049704">
    <property type="entry name" value="Aminotrans_3_PPA_site"/>
</dbReference>
<dbReference type="GO" id="GO:0030170">
    <property type="term" value="F:pyridoxal phosphate binding"/>
    <property type="evidence" value="ECO:0007669"/>
    <property type="project" value="InterPro"/>
</dbReference>
<dbReference type="InterPro" id="IPR005814">
    <property type="entry name" value="Aminotrans_3"/>
</dbReference>
<protein>
    <submittedName>
        <fullName evidence="7">4-aminobutyrate transaminase</fullName>
    </submittedName>
</protein>
<dbReference type="InterPro" id="IPR015421">
    <property type="entry name" value="PyrdxlP-dep_Trfase_major"/>
</dbReference>
<dbReference type="PANTHER" id="PTHR11986:SF58">
    <property type="entry name" value="LEUCINE_METHIONINE RACEMASE"/>
    <property type="match status" value="1"/>
</dbReference>
<dbReference type="GO" id="GO:0042802">
    <property type="term" value="F:identical protein binding"/>
    <property type="evidence" value="ECO:0007669"/>
    <property type="project" value="TreeGrafter"/>
</dbReference>
<evidence type="ECO:0000313" key="7">
    <source>
        <dbReference type="EMBL" id="ANO52997.1"/>
    </source>
</evidence>
<dbReference type="EMBL" id="CP016268">
    <property type="protein sequence ID" value="ANO52997.1"/>
    <property type="molecule type" value="Genomic_DNA"/>
</dbReference>
<dbReference type="Gene3D" id="3.90.1150.10">
    <property type="entry name" value="Aspartate Aminotransferase, domain 1"/>
    <property type="match status" value="1"/>
</dbReference>
<dbReference type="NCBIfam" id="TIGR00700">
    <property type="entry name" value="GABAtrnsam"/>
    <property type="match status" value="1"/>
</dbReference>
<keyword evidence="4" id="KW-0808">Transferase</keyword>
<sequence length="434" mass="45647">MQELAKKESTGATLLERRSNAVAHGVATATPFFADTAENAEIHDTEGRRYIDFASGIGVLATGHRHPRIMEAVQQQLGRFSHTAFQVMAYESYVELAERLNAIAPIAGPAKTALFTSGAEAVENAVKIARCATGRPAVIAFGGAFHGRTMMTSGLTGKAVPYKAMTGPVSPEIFRVPFPVEHRGIKLEDTLAAVQSLFKCDVDPSRVAAIIIEPVQGEGGFHVASTELMQALRAVCDQHGILLIADEVQSGFGRTGKVFAIEHTGVKPDMITVAKSLAGGFPLSGVIGRAEVIDSVPPGGLGGTYGGSPIGCAAALAVLDVIEEEKLLERAEAIGQSIRSKLAPLMQTGSGANIANLRGQGAMLAFDIVKPSTTYEPDAERAKRIVANALSNGLIVLTCGTYGDTVRILTPLTIADEMLEQGMDILVASIRACE</sequence>
<keyword evidence="5 6" id="KW-0663">Pyridoxal phosphate</keyword>
<evidence type="ECO:0000256" key="5">
    <source>
        <dbReference type="ARBA" id="ARBA00022898"/>
    </source>
</evidence>
<comment type="similarity">
    <text evidence="2 6">Belongs to the class-III pyridoxal-phosphate-dependent aminotransferase family.</text>
</comment>
<dbReference type="FunFam" id="3.40.640.10:FF:000013">
    <property type="entry name" value="4-aminobutyrate aminotransferase"/>
    <property type="match status" value="1"/>
</dbReference>
<dbReference type="PIRSF" id="PIRSF000521">
    <property type="entry name" value="Transaminase_4ab_Lys_Orn"/>
    <property type="match status" value="1"/>
</dbReference>
<keyword evidence="3" id="KW-0032">Aminotransferase</keyword>
<gene>
    <name evidence="7" type="ORF">BA177_04620</name>
</gene>
<dbReference type="GO" id="GO:0009448">
    <property type="term" value="P:gamma-aminobutyric acid metabolic process"/>
    <property type="evidence" value="ECO:0007669"/>
    <property type="project" value="InterPro"/>
</dbReference>
<evidence type="ECO:0000256" key="1">
    <source>
        <dbReference type="ARBA" id="ARBA00001933"/>
    </source>
</evidence>
<dbReference type="AlphaFoldDB" id="A0A193LKF7"/>
<name>A0A193LKF7_9GAMM</name>
<evidence type="ECO:0000256" key="6">
    <source>
        <dbReference type="RuleBase" id="RU003560"/>
    </source>
</evidence>
<dbReference type="CDD" id="cd00610">
    <property type="entry name" value="OAT_like"/>
    <property type="match status" value="1"/>
</dbReference>
<dbReference type="RefSeq" id="WP_068618900.1">
    <property type="nucleotide sequence ID" value="NZ_CP016268.1"/>
</dbReference>
<dbReference type="PROSITE" id="PS00600">
    <property type="entry name" value="AA_TRANSFER_CLASS_3"/>
    <property type="match status" value="1"/>
</dbReference>
<dbReference type="Gene3D" id="3.40.640.10">
    <property type="entry name" value="Type I PLP-dependent aspartate aminotransferase-like (Major domain)"/>
    <property type="match status" value="1"/>
</dbReference>
<dbReference type="SUPFAM" id="SSF53383">
    <property type="entry name" value="PLP-dependent transferases"/>
    <property type="match status" value="1"/>
</dbReference>
<organism evidence="7 8">
    <name type="scientific">Woeseia oceani</name>
    <dbReference type="NCBI Taxonomy" id="1548547"/>
    <lineage>
        <taxon>Bacteria</taxon>
        <taxon>Pseudomonadati</taxon>
        <taxon>Pseudomonadota</taxon>
        <taxon>Gammaproteobacteria</taxon>
        <taxon>Woeseiales</taxon>
        <taxon>Woeseiaceae</taxon>
        <taxon>Woeseia</taxon>
    </lineage>
</organism>
<evidence type="ECO:0000256" key="4">
    <source>
        <dbReference type="ARBA" id="ARBA00022679"/>
    </source>
</evidence>
<proteinExistence type="inferred from homology"/>
<dbReference type="InterPro" id="IPR015422">
    <property type="entry name" value="PyrdxlP-dep_Trfase_small"/>
</dbReference>
<evidence type="ECO:0000313" key="8">
    <source>
        <dbReference type="Proteomes" id="UP000092695"/>
    </source>
</evidence>
<dbReference type="Pfam" id="PF00202">
    <property type="entry name" value="Aminotran_3"/>
    <property type="match status" value="1"/>
</dbReference>
<dbReference type="Proteomes" id="UP000092695">
    <property type="component" value="Chromosome"/>
</dbReference>
<dbReference type="InterPro" id="IPR015424">
    <property type="entry name" value="PyrdxlP-dep_Trfase"/>
</dbReference>
<evidence type="ECO:0000256" key="3">
    <source>
        <dbReference type="ARBA" id="ARBA00022576"/>
    </source>
</evidence>
<accession>A0A193LKF7</accession>
<dbReference type="KEGG" id="woc:BA177_04620"/>
<dbReference type="OrthoDB" id="9770449at2"/>
<dbReference type="PANTHER" id="PTHR11986">
    <property type="entry name" value="AMINOTRANSFERASE CLASS III"/>
    <property type="match status" value="1"/>
</dbReference>
<reference evidence="7 8" key="1">
    <citation type="submission" date="2016-06" db="EMBL/GenBank/DDBJ databases">
        <title>Complete genome sequence of a deep-branching marine Gamma Proteobacterium Woeseia oceani type strain XK5.</title>
        <authorList>
            <person name="Mu D."/>
            <person name="Du Z."/>
        </authorList>
    </citation>
    <scope>NUCLEOTIDE SEQUENCE [LARGE SCALE GENOMIC DNA]</scope>
    <source>
        <strain evidence="7 8">XK5</strain>
    </source>
</reference>
<comment type="cofactor">
    <cofactor evidence="1">
        <name>pyridoxal 5'-phosphate</name>
        <dbReference type="ChEBI" id="CHEBI:597326"/>
    </cofactor>
</comment>
<dbReference type="STRING" id="1548547.BA177_04620"/>
<dbReference type="InterPro" id="IPR004632">
    <property type="entry name" value="4NH2But_aminotransferase_bac"/>
</dbReference>
<evidence type="ECO:0000256" key="2">
    <source>
        <dbReference type="ARBA" id="ARBA00008954"/>
    </source>
</evidence>
<dbReference type="InterPro" id="IPR050103">
    <property type="entry name" value="Class-III_PLP-dep_AT"/>
</dbReference>
<dbReference type="GO" id="GO:0034386">
    <property type="term" value="F:4-aminobutyrate:2-oxoglutarate transaminase activity"/>
    <property type="evidence" value="ECO:0007669"/>
    <property type="project" value="InterPro"/>
</dbReference>
<keyword evidence="8" id="KW-1185">Reference proteome</keyword>